<dbReference type="EMBL" id="CAJGYO010000003">
    <property type="protein sequence ID" value="CAD6221605.1"/>
    <property type="molecule type" value="Genomic_DNA"/>
</dbReference>
<reference evidence="2" key="1">
    <citation type="submission" date="2020-10" db="EMBL/GenBank/DDBJ databases">
        <authorList>
            <person name="Han B."/>
            <person name="Lu T."/>
            <person name="Zhao Q."/>
            <person name="Huang X."/>
            <person name="Zhao Y."/>
        </authorList>
    </citation>
    <scope>NUCLEOTIDE SEQUENCE</scope>
</reference>
<evidence type="ECO:0000313" key="3">
    <source>
        <dbReference type="Proteomes" id="UP000604825"/>
    </source>
</evidence>
<proteinExistence type="predicted"/>
<evidence type="ECO:0000313" key="2">
    <source>
        <dbReference type="EMBL" id="CAD6221605.1"/>
    </source>
</evidence>
<accession>A0A811NG14</accession>
<feature type="compositionally biased region" description="Basic residues" evidence="1">
    <location>
        <begin position="63"/>
        <end position="77"/>
    </location>
</feature>
<evidence type="ECO:0000256" key="1">
    <source>
        <dbReference type="SAM" id="MobiDB-lite"/>
    </source>
</evidence>
<dbReference type="AlphaFoldDB" id="A0A811NG14"/>
<protein>
    <submittedName>
        <fullName evidence="2">Uncharacterized protein</fullName>
    </submittedName>
</protein>
<name>A0A811NG14_9POAL</name>
<gene>
    <name evidence="2" type="ORF">NCGR_LOCUS14851</name>
</gene>
<dbReference type="Proteomes" id="UP000604825">
    <property type="component" value="Unassembled WGS sequence"/>
</dbReference>
<organism evidence="2 3">
    <name type="scientific">Miscanthus lutarioriparius</name>
    <dbReference type="NCBI Taxonomy" id="422564"/>
    <lineage>
        <taxon>Eukaryota</taxon>
        <taxon>Viridiplantae</taxon>
        <taxon>Streptophyta</taxon>
        <taxon>Embryophyta</taxon>
        <taxon>Tracheophyta</taxon>
        <taxon>Spermatophyta</taxon>
        <taxon>Magnoliopsida</taxon>
        <taxon>Liliopsida</taxon>
        <taxon>Poales</taxon>
        <taxon>Poaceae</taxon>
        <taxon>PACMAD clade</taxon>
        <taxon>Panicoideae</taxon>
        <taxon>Andropogonodae</taxon>
        <taxon>Andropogoneae</taxon>
        <taxon>Saccharinae</taxon>
        <taxon>Miscanthus</taxon>
    </lineage>
</organism>
<keyword evidence="3" id="KW-1185">Reference proteome</keyword>
<comment type="caution">
    <text evidence="2">The sequence shown here is derived from an EMBL/GenBank/DDBJ whole genome shotgun (WGS) entry which is preliminary data.</text>
</comment>
<feature type="region of interest" description="Disordered" evidence="1">
    <location>
        <begin position="51"/>
        <end position="84"/>
    </location>
</feature>
<sequence>MAAGHSTTTAEILIRRRTTSTVGGGRSAAVATCAQFVVDPAEKTWRPRGLRRGACEGDAAPRHWARTRHRGAARRGQRGQGRCP</sequence>